<dbReference type="Pfam" id="PF18648">
    <property type="entry name" value="ADPRTs_Tse2"/>
    <property type="match status" value="1"/>
</dbReference>
<sequence>MQELTRMHYDHYLDAVESSAPTADPHYLCLPKGTSIPSSLILFRERKSRLSLQPSHPVPLTSAPVYDKPIH</sequence>
<comment type="caution">
    <text evidence="2">The sequence shown here is derived from an EMBL/GenBank/DDBJ whole genome shotgun (WGS) entry which is preliminary data.</text>
</comment>
<feature type="domain" description="Tse2 ADP-ribosyltransferase toxin" evidence="1">
    <location>
        <begin position="1"/>
        <end position="60"/>
    </location>
</feature>
<evidence type="ECO:0000313" key="2">
    <source>
        <dbReference type="EMBL" id="KAG9232174.1"/>
    </source>
</evidence>
<evidence type="ECO:0000313" key="3">
    <source>
        <dbReference type="Proteomes" id="UP000824998"/>
    </source>
</evidence>
<gene>
    <name evidence="2" type="ORF">BJ875DRAFT_381324</name>
</gene>
<name>A0A9P7YEB6_9HELO</name>
<proteinExistence type="predicted"/>
<protein>
    <recommendedName>
        <fullName evidence="1">Tse2 ADP-ribosyltransferase toxin domain-containing protein</fullName>
    </recommendedName>
</protein>
<dbReference type="AlphaFoldDB" id="A0A9P7YEB6"/>
<dbReference type="Proteomes" id="UP000824998">
    <property type="component" value="Unassembled WGS sequence"/>
</dbReference>
<accession>A0A9P7YEB6</accession>
<reference evidence="2" key="1">
    <citation type="journal article" date="2021" name="IMA Fungus">
        <title>Genomic characterization of three marine fungi, including Emericellopsis atlantica sp. nov. with signatures of a generalist lifestyle and marine biomass degradation.</title>
        <authorList>
            <person name="Hagestad O.C."/>
            <person name="Hou L."/>
            <person name="Andersen J.H."/>
            <person name="Hansen E.H."/>
            <person name="Altermark B."/>
            <person name="Li C."/>
            <person name="Kuhnert E."/>
            <person name="Cox R.J."/>
            <person name="Crous P.W."/>
            <person name="Spatafora J.W."/>
            <person name="Lail K."/>
            <person name="Amirebrahimi M."/>
            <person name="Lipzen A."/>
            <person name="Pangilinan J."/>
            <person name="Andreopoulos W."/>
            <person name="Hayes R.D."/>
            <person name="Ng V."/>
            <person name="Grigoriev I.V."/>
            <person name="Jackson S.A."/>
            <person name="Sutton T.D.S."/>
            <person name="Dobson A.D.W."/>
            <person name="Rama T."/>
        </authorList>
    </citation>
    <scope>NUCLEOTIDE SEQUENCE</scope>
    <source>
        <strain evidence="2">TRa018bII</strain>
    </source>
</reference>
<dbReference type="OrthoDB" id="10266325at2759"/>
<keyword evidence="3" id="KW-1185">Reference proteome</keyword>
<organism evidence="2 3">
    <name type="scientific">Amylocarpus encephaloides</name>
    <dbReference type="NCBI Taxonomy" id="45428"/>
    <lineage>
        <taxon>Eukaryota</taxon>
        <taxon>Fungi</taxon>
        <taxon>Dikarya</taxon>
        <taxon>Ascomycota</taxon>
        <taxon>Pezizomycotina</taxon>
        <taxon>Leotiomycetes</taxon>
        <taxon>Helotiales</taxon>
        <taxon>Helotiales incertae sedis</taxon>
        <taxon>Amylocarpus</taxon>
    </lineage>
</organism>
<evidence type="ECO:0000259" key="1">
    <source>
        <dbReference type="Pfam" id="PF18648"/>
    </source>
</evidence>
<dbReference type="InterPro" id="IPR041018">
    <property type="entry name" value="ADPRTs_Tse2"/>
</dbReference>
<dbReference type="EMBL" id="MU251562">
    <property type="protein sequence ID" value="KAG9232174.1"/>
    <property type="molecule type" value="Genomic_DNA"/>
</dbReference>